<organism evidence="1 2">
    <name type="scientific">Panagrolaimus sp. PS1159</name>
    <dbReference type="NCBI Taxonomy" id="55785"/>
    <lineage>
        <taxon>Eukaryota</taxon>
        <taxon>Metazoa</taxon>
        <taxon>Ecdysozoa</taxon>
        <taxon>Nematoda</taxon>
        <taxon>Chromadorea</taxon>
        <taxon>Rhabditida</taxon>
        <taxon>Tylenchina</taxon>
        <taxon>Panagrolaimomorpha</taxon>
        <taxon>Panagrolaimoidea</taxon>
        <taxon>Panagrolaimidae</taxon>
        <taxon>Panagrolaimus</taxon>
    </lineage>
</organism>
<accession>A0AC35FM54</accession>
<dbReference type="WBParaSite" id="PS1159_v2.g18937.t1">
    <property type="protein sequence ID" value="PS1159_v2.g18937.t1"/>
    <property type="gene ID" value="PS1159_v2.g18937"/>
</dbReference>
<dbReference type="Proteomes" id="UP000887580">
    <property type="component" value="Unplaced"/>
</dbReference>
<proteinExistence type="predicted"/>
<name>A0AC35FM54_9BILA</name>
<evidence type="ECO:0000313" key="2">
    <source>
        <dbReference type="WBParaSite" id="PS1159_v2.g18937.t1"/>
    </source>
</evidence>
<sequence length="620" mass="69335">MTNFYVFNSFILFNCFYLTISLPHVPEVVYPQKRFNTDRKQYDPTTVIPTTTTTAPLVSQRTTTTFDRIVRQFKKKILADSSTERKHSRILLAPIDGVDVFTAEDYSQYDVVNGVPNVAVDKDFDDSIILDPIKTTNPKLVGLPKMKKSVYDQIQKLPQNDEKPRKAQKQRRGGFKGQSFISEIDPNQKRTTMSEVNFETTTSIPPSTTTRRLVTLSSSTVKNGYIRIKAQPRVALNGTKNIRTNELDSIPRISNTIQSIPRPQIEKRFPAESWQLPPSIINPGQQQPQQDEKPRFLSSLSQLNDYDTRRPTTFETYPSPPAGYQEPSRYGPSSSNQGFIPQQSPLPLGLLSPETLLTPFQALTAALSPSGQSFLPQPRPPSPTPYQSLPLSQPRSSNHSHLQFRSSGTPKYHATFAKHNDVIKPIPLPSSTGFDENDMDLLSPNARLPQQLQPSSSAADPIPISLSGSPISPITTTFGQQQGLPMAVESGAKTRKTNLEPNAKLQLCCQKQSLSSSCQNLCNFDTFTDKTLVSTFLTNSCPEPQRGLAFQCATTNVDHTDCCRRNNLHNYSGGQCMPFCATHIPTPPNVFSYLQCLQVFDTIKNCYREYQYTHPNIFGD</sequence>
<protein>
    <submittedName>
        <fullName evidence="2">Uncharacterized protein</fullName>
    </submittedName>
</protein>
<reference evidence="2" key="1">
    <citation type="submission" date="2022-11" db="UniProtKB">
        <authorList>
            <consortium name="WormBaseParasite"/>
        </authorList>
    </citation>
    <scope>IDENTIFICATION</scope>
</reference>
<evidence type="ECO:0000313" key="1">
    <source>
        <dbReference type="Proteomes" id="UP000887580"/>
    </source>
</evidence>